<evidence type="ECO:0000256" key="8">
    <source>
        <dbReference type="ARBA" id="ARBA00022723"/>
    </source>
</evidence>
<dbReference type="GO" id="GO:0005739">
    <property type="term" value="C:mitochondrion"/>
    <property type="evidence" value="ECO:0007669"/>
    <property type="project" value="UniProtKB-SubCell"/>
</dbReference>
<dbReference type="RefSeq" id="XP_040705961.1">
    <property type="nucleotide sequence ID" value="XM_040848975.1"/>
</dbReference>
<evidence type="ECO:0000256" key="9">
    <source>
        <dbReference type="ARBA" id="ARBA00022759"/>
    </source>
</evidence>
<feature type="compositionally biased region" description="Basic and acidic residues" evidence="15">
    <location>
        <begin position="266"/>
        <end position="284"/>
    </location>
</feature>
<dbReference type="PROSITE" id="PS50830">
    <property type="entry name" value="TNASE_3"/>
    <property type="match status" value="1"/>
</dbReference>
<evidence type="ECO:0000256" key="6">
    <source>
        <dbReference type="ARBA" id="ARBA00022692"/>
    </source>
</evidence>
<dbReference type="EMBL" id="KV878583">
    <property type="protein sequence ID" value="OJJ62155.1"/>
    <property type="molecule type" value="Genomic_DNA"/>
</dbReference>
<proteinExistence type="inferred from homology"/>
<keyword evidence="12" id="KW-1133">Transmembrane helix</keyword>
<keyword evidence="9" id="KW-0255">Endonuclease</keyword>
<evidence type="ECO:0000313" key="17">
    <source>
        <dbReference type="EMBL" id="OJJ62155.1"/>
    </source>
</evidence>
<evidence type="ECO:0000256" key="4">
    <source>
        <dbReference type="ARBA" id="ARBA00013404"/>
    </source>
</evidence>
<dbReference type="GO" id="GO:0016020">
    <property type="term" value="C:membrane"/>
    <property type="evidence" value="ECO:0007669"/>
    <property type="project" value="UniProtKB-SubCell"/>
</dbReference>
<evidence type="ECO:0000256" key="3">
    <source>
        <dbReference type="ARBA" id="ARBA00005435"/>
    </source>
</evidence>
<dbReference type="GeneID" id="63765048"/>
<name>A0A1L9TS27_9EURO</name>
<organism evidence="17 18">
    <name type="scientific">Aspergillus sydowii CBS 593.65</name>
    <dbReference type="NCBI Taxonomy" id="1036612"/>
    <lineage>
        <taxon>Eukaryota</taxon>
        <taxon>Fungi</taxon>
        <taxon>Dikarya</taxon>
        <taxon>Ascomycota</taxon>
        <taxon>Pezizomycotina</taxon>
        <taxon>Eurotiomycetes</taxon>
        <taxon>Eurotiomycetidae</taxon>
        <taxon>Eurotiales</taxon>
        <taxon>Aspergillaceae</taxon>
        <taxon>Aspergillus</taxon>
        <taxon>Aspergillus subgen. Nidulantes</taxon>
    </lineage>
</organism>
<keyword evidence="10" id="KW-0378">Hydrolase</keyword>
<dbReference type="PANTHER" id="PTHR12302">
    <property type="entry name" value="EBNA2 BINDING PROTEIN P100"/>
    <property type="match status" value="1"/>
</dbReference>
<evidence type="ECO:0000256" key="7">
    <source>
        <dbReference type="ARBA" id="ARBA00022722"/>
    </source>
</evidence>
<evidence type="ECO:0000256" key="13">
    <source>
        <dbReference type="ARBA" id="ARBA00023128"/>
    </source>
</evidence>
<keyword evidence="11" id="KW-0106">Calcium</keyword>
<dbReference type="Proteomes" id="UP000184356">
    <property type="component" value="Unassembled WGS sequence"/>
</dbReference>
<reference evidence="18" key="1">
    <citation type="journal article" date="2017" name="Genome Biol.">
        <title>Comparative genomics reveals high biological diversity and specific adaptations in the industrially and medically important fungal genus Aspergillus.</title>
        <authorList>
            <person name="de Vries R.P."/>
            <person name="Riley R."/>
            <person name="Wiebenga A."/>
            <person name="Aguilar-Osorio G."/>
            <person name="Amillis S."/>
            <person name="Uchima C.A."/>
            <person name="Anderluh G."/>
            <person name="Asadollahi M."/>
            <person name="Askin M."/>
            <person name="Barry K."/>
            <person name="Battaglia E."/>
            <person name="Bayram O."/>
            <person name="Benocci T."/>
            <person name="Braus-Stromeyer S.A."/>
            <person name="Caldana C."/>
            <person name="Canovas D."/>
            <person name="Cerqueira G.C."/>
            <person name="Chen F."/>
            <person name="Chen W."/>
            <person name="Choi C."/>
            <person name="Clum A."/>
            <person name="Dos Santos R.A."/>
            <person name="Damasio A.R."/>
            <person name="Diallinas G."/>
            <person name="Emri T."/>
            <person name="Fekete E."/>
            <person name="Flipphi M."/>
            <person name="Freyberg S."/>
            <person name="Gallo A."/>
            <person name="Gournas C."/>
            <person name="Habgood R."/>
            <person name="Hainaut M."/>
            <person name="Harispe M.L."/>
            <person name="Henrissat B."/>
            <person name="Hilden K.S."/>
            <person name="Hope R."/>
            <person name="Hossain A."/>
            <person name="Karabika E."/>
            <person name="Karaffa L."/>
            <person name="Karanyi Z."/>
            <person name="Krasevec N."/>
            <person name="Kuo A."/>
            <person name="Kusch H."/>
            <person name="LaButti K."/>
            <person name="Lagendijk E.L."/>
            <person name="Lapidus A."/>
            <person name="Levasseur A."/>
            <person name="Lindquist E."/>
            <person name="Lipzen A."/>
            <person name="Logrieco A.F."/>
            <person name="MacCabe A."/>
            <person name="Maekelae M.R."/>
            <person name="Malavazi I."/>
            <person name="Melin P."/>
            <person name="Meyer V."/>
            <person name="Mielnichuk N."/>
            <person name="Miskei M."/>
            <person name="Molnar A.P."/>
            <person name="Mule G."/>
            <person name="Ngan C.Y."/>
            <person name="Orejas M."/>
            <person name="Orosz E."/>
            <person name="Ouedraogo J.P."/>
            <person name="Overkamp K.M."/>
            <person name="Park H.-S."/>
            <person name="Perrone G."/>
            <person name="Piumi F."/>
            <person name="Punt P.J."/>
            <person name="Ram A.F."/>
            <person name="Ramon A."/>
            <person name="Rauscher S."/>
            <person name="Record E."/>
            <person name="Riano-Pachon D.M."/>
            <person name="Robert V."/>
            <person name="Roehrig J."/>
            <person name="Ruller R."/>
            <person name="Salamov A."/>
            <person name="Salih N.S."/>
            <person name="Samson R.A."/>
            <person name="Sandor E."/>
            <person name="Sanguinetti M."/>
            <person name="Schuetze T."/>
            <person name="Sepcic K."/>
            <person name="Shelest E."/>
            <person name="Sherlock G."/>
            <person name="Sophianopoulou V."/>
            <person name="Squina F.M."/>
            <person name="Sun H."/>
            <person name="Susca A."/>
            <person name="Todd R.B."/>
            <person name="Tsang A."/>
            <person name="Unkles S.E."/>
            <person name="van de Wiele N."/>
            <person name="van Rossen-Uffink D."/>
            <person name="Oliveira J.V."/>
            <person name="Vesth T.C."/>
            <person name="Visser J."/>
            <person name="Yu J.-H."/>
            <person name="Zhou M."/>
            <person name="Andersen M.R."/>
            <person name="Archer D.B."/>
            <person name="Baker S.E."/>
            <person name="Benoit I."/>
            <person name="Brakhage A.A."/>
            <person name="Braus G.H."/>
            <person name="Fischer R."/>
            <person name="Frisvad J.C."/>
            <person name="Goldman G.H."/>
            <person name="Houbraken J."/>
            <person name="Oakley B."/>
            <person name="Pocsi I."/>
            <person name="Scazzocchio C."/>
            <person name="Seiboth B."/>
            <person name="vanKuyk P.A."/>
            <person name="Wortman J."/>
            <person name="Dyer P.S."/>
            <person name="Grigoriev I.V."/>
        </authorList>
    </citation>
    <scope>NUCLEOTIDE SEQUENCE [LARGE SCALE GENOMIC DNA]</scope>
    <source>
        <strain evidence="18">CBS 593.65</strain>
    </source>
</reference>
<evidence type="ECO:0000259" key="16">
    <source>
        <dbReference type="PROSITE" id="PS50830"/>
    </source>
</evidence>
<dbReference type="GO" id="GO:0004519">
    <property type="term" value="F:endonuclease activity"/>
    <property type="evidence" value="ECO:0007669"/>
    <property type="project" value="UniProtKB-KW"/>
</dbReference>
<dbReference type="OrthoDB" id="430293at2759"/>
<dbReference type="AlphaFoldDB" id="A0A1L9TS27"/>
<feature type="region of interest" description="Disordered" evidence="15">
    <location>
        <begin position="266"/>
        <end position="291"/>
    </location>
</feature>
<dbReference type="InterPro" id="IPR016071">
    <property type="entry name" value="Staphylococal_nuclease_OB-fold"/>
</dbReference>
<dbReference type="GO" id="GO:0046872">
    <property type="term" value="F:metal ion binding"/>
    <property type="evidence" value="ECO:0007669"/>
    <property type="project" value="UniProtKB-KW"/>
</dbReference>
<keyword evidence="7" id="KW-0540">Nuclease</keyword>
<keyword evidence="18" id="KW-1185">Reference proteome</keyword>
<feature type="domain" description="TNase-like" evidence="16">
    <location>
        <begin position="91"/>
        <end position="259"/>
    </location>
</feature>
<keyword evidence="14" id="KW-0472">Membrane</keyword>
<protein>
    <recommendedName>
        <fullName evidence="4">Probable endonuclease LCL3</fullName>
    </recommendedName>
    <alternativeName>
        <fullName evidence="5">Probable endonuclease lcl3</fullName>
    </alternativeName>
</protein>
<feature type="region of interest" description="Disordered" evidence="15">
    <location>
        <begin position="1"/>
        <end position="41"/>
    </location>
</feature>
<gene>
    <name evidence="17" type="ORF">ASPSYDRAFT_55080</name>
</gene>
<evidence type="ECO:0000313" key="18">
    <source>
        <dbReference type="Proteomes" id="UP000184356"/>
    </source>
</evidence>
<comment type="subcellular location">
    <subcellularLocation>
        <location evidence="1">Membrane</location>
        <topology evidence="1">Single-pass membrane protein</topology>
    </subcellularLocation>
    <subcellularLocation>
        <location evidence="2">Mitochondrion</location>
    </subcellularLocation>
</comment>
<dbReference type="PANTHER" id="PTHR12302:SF3">
    <property type="entry name" value="SERINE_THREONINE-PROTEIN KINASE 31"/>
    <property type="match status" value="1"/>
</dbReference>
<keyword evidence="6" id="KW-0812">Transmembrane</keyword>
<evidence type="ECO:0000256" key="10">
    <source>
        <dbReference type="ARBA" id="ARBA00022801"/>
    </source>
</evidence>
<dbReference type="Gene3D" id="2.40.50.90">
    <property type="match status" value="1"/>
</dbReference>
<evidence type="ECO:0000256" key="14">
    <source>
        <dbReference type="ARBA" id="ARBA00023136"/>
    </source>
</evidence>
<keyword evidence="8" id="KW-0479">Metal-binding</keyword>
<evidence type="ECO:0000256" key="2">
    <source>
        <dbReference type="ARBA" id="ARBA00004173"/>
    </source>
</evidence>
<evidence type="ECO:0000256" key="1">
    <source>
        <dbReference type="ARBA" id="ARBA00004167"/>
    </source>
</evidence>
<dbReference type="STRING" id="1036612.A0A1L9TS27"/>
<dbReference type="GO" id="GO:0016787">
    <property type="term" value="F:hydrolase activity"/>
    <property type="evidence" value="ECO:0007669"/>
    <property type="project" value="UniProtKB-KW"/>
</dbReference>
<keyword evidence="13" id="KW-0496">Mitochondrion</keyword>
<dbReference type="VEuPathDB" id="FungiDB:ASPSYDRAFT_55080"/>
<sequence length="291" mass="33731">MRWPPWSSKPQVPADTNDEQQQHSLLPFASTDRSSEKSNPAIDWSAFTEPRTLIPTLILTSAILGAARFHRSYLRRYPDAASIPASYFRNRSIFGKVTSVGDGDNFRLFHTPGGRLAGWGWLPWKTVPKEKKELRDNTVHIRLAGVDAPERAHFGRAEQPYAREAHEWLTSYLINRRVRVYLHRPDQYQRAVASVYVRRPFDFPIPFRRRDVSYEMLRRGLATVYEAKFGAEFGGDATESKYRSAEWWAKLKGNGMWKGFRRNKEFESPREYKTRVGSEEHPNDKNGNGKK</sequence>
<evidence type="ECO:0000256" key="15">
    <source>
        <dbReference type="SAM" id="MobiDB-lite"/>
    </source>
</evidence>
<evidence type="ECO:0000256" key="5">
    <source>
        <dbReference type="ARBA" id="ARBA00014651"/>
    </source>
</evidence>
<evidence type="ECO:0000256" key="12">
    <source>
        <dbReference type="ARBA" id="ARBA00022989"/>
    </source>
</evidence>
<dbReference type="InterPro" id="IPR035437">
    <property type="entry name" value="SNase_OB-fold_sf"/>
</dbReference>
<evidence type="ECO:0000256" key="11">
    <source>
        <dbReference type="ARBA" id="ARBA00022837"/>
    </source>
</evidence>
<dbReference type="SUPFAM" id="SSF50199">
    <property type="entry name" value="Staphylococcal nuclease"/>
    <property type="match status" value="1"/>
</dbReference>
<accession>A0A1L9TS27</accession>
<comment type="similarity">
    <text evidence="3">Belongs to the LCL3 family.</text>
</comment>
<dbReference type="Pfam" id="PF00565">
    <property type="entry name" value="SNase"/>
    <property type="match status" value="1"/>
</dbReference>
<dbReference type="FunFam" id="2.40.50.90:FF:000029">
    <property type="entry name" value="Probable endonuclease lcl3"/>
    <property type="match status" value="1"/>
</dbReference>
<dbReference type="SMART" id="SM00318">
    <property type="entry name" value="SNc"/>
    <property type="match status" value="1"/>
</dbReference>